<sequence>LDVQDRVLDRVTINNFQYGEGIQVCERRIQWPVSMSFLCKVAKPAHPSIIN</sequence>
<dbReference type="AlphaFoldDB" id="A0A1E5WJV1"/>
<evidence type="ECO:0000313" key="2">
    <source>
        <dbReference type="Proteomes" id="UP000095767"/>
    </source>
</evidence>
<accession>A0A1E5WJV1</accession>
<name>A0A1E5WJV1_9POAL</name>
<feature type="non-terminal residue" evidence="1">
    <location>
        <position position="1"/>
    </location>
</feature>
<reference evidence="1 2" key="1">
    <citation type="submission" date="2016-09" db="EMBL/GenBank/DDBJ databases">
        <title>The draft genome of Dichanthelium oligosanthes: A C3 panicoid grass species.</title>
        <authorList>
            <person name="Studer A.J."/>
            <person name="Schnable J.C."/>
            <person name="Brutnell T.P."/>
        </authorList>
    </citation>
    <scope>NUCLEOTIDE SEQUENCE [LARGE SCALE GENOMIC DNA]</scope>
    <source>
        <strain evidence="2">cv. Kellogg 1175</strain>
        <tissue evidence="1">Leaf</tissue>
    </source>
</reference>
<gene>
    <name evidence="1" type="ORF">BAE44_0001348</name>
</gene>
<comment type="caution">
    <text evidence="1">The sequence shown here is derived from an EMBL/GenBank/DDBJ whole genome shotgun (WGS) entry which is preliminary data.</text>
</comment>
<dbReference type="Proteomes" id="UP000095767">
    <property type="component" value="Unassembled WGS sequence"/>
</dbReference>
<dbReference type="EMBL" id="LWDX02004842">
    <property type="protein sequence ID" value="OEL37633.1"/>
    <property type="molecule type" value="Genomic_DNA"/>
</dbReference>
<proteinExistence type="predicted"/>
<keyword evidence="2" id="KW-1185">Reference proteome</keyword>
<protein>
    <submittedName>
        <fullName evidence="1">Uncharacterized protein</fullName>
    </submittedName>
</protein>
<evidence type="ECO:0000313" key="1">
    <source>
        <dbReference type="EMBL" id="OEL37633.1"/>
    </source>
</evidence>
<organism evidence="1 2">
    <name type="scientific">Dichanthelium oligosanthes</name>
    <dbReference type="NCBI Taxonomy" id="888268"/>
    <lineage>
        <taxon>Eukaryota</taxon>
        <taxon>Viridiplantae</taxon>
        <taxon>Streptophyta</taxon>
        <taxon>Embryophyta</taxon>
        <taxon>Tracheophyta</taxon>
        <taxon>Spermatophyta</taxon>
        <taxon>Magnoliopsida</taxon>
        <taxon>Liliopsida</taxon>
        <taxon>Poales</taxon>
        <taxon>Poaceae</taxon>
        <taxon>PACMAD clade</taxon>
        <taxon>Panicoideae</taxon>
        <taxon>Panicodae</taxon>
        <taxon>Paniceae</taxon>
        <taxon>Dichantheliinae</taxon>
        <taxon>Dichanthelium</taxon>
    </lineage>
</organism>